<evidence type="ECO:0000259" key="5">
    <source>
        <dbReference type="PROSITE" id="PS50878"/>
    </source>
</evidence>
<dbReference type="EMBL" id="QBIY01008836">
    <property type="protein sequence ID" value="RXN36211.1"/>
    <property type="molecule type" value="Genomic_DNA"/>
</dbReference>
<accession>A0A498LM20</accession>
<keyword evidence="9" id="KW-1185">Reference proteome</keyword>
<dbReference type="Gene3D" id="3.30.420.10">
    <property type="entry name" value="Ribonuclease H-like superfamily/Ribonuclease H"/>
    <property type="match status" value="1"/>
</dbReference>
<gene>
    <name evidence="8" type="ORF">ROHU_003133</name>
    <name evidence="7" type="ORF">ROHU_012342</name>
</gene>
<reference evidence="7 9" key="1">
    <citation type="submission" date="2018-03" db="EMBL/GenBank/DDBJ databases">
        <title>Draft genome sequence of Rohu Carp (Labeo rohita).</title>
        <authorList>
            <person name="Das P."/>
            <person name="Kushwaha B."/>
            <person name="Joshi C.G."/>
            <person name="Kumar D."/>
            <person name="Nagpure N.S."/>
            <person name="Sahoo L."/>
            <person name="Das S.P."/>
            <person name="Bit A."/>
            <person name="Patnaik S."/>
            <person name="Meher P.K."/>
            <person name="Jayasankar P."/>
            <person name="Koringa P.G."/>
            <person name="Patel N.V."/>
            <person name="Hinsu A.T."/>
            <person name="Kumar R."/>
            <person name="Pandey M."/>
            <person name="Agarwal S."/>
            <person name="Srivastava S."/>
            <person name="Singh M."/>
            <person name="Iquebal M.A."/>
            <person name="Jaiswal S."/>
            <person name="Angadi U.B."/>
            <person name="Kumar N."/>
            <person name="Raza M."/>
            <person name="Shah T.M."/>
            <person name="Rai A."/>
            <person name="Jena J.K."/>
        </authorList>
    </citation>
    <scope>NUCLEOTIDE SEQUENCE [LARGE SCALE GENOMIC DNA]</scope>
    <source>
        <strain evidence="7">DASCIFA01</strain>
        <tissue evidence="7">Testis</tissue>
    </source>
</reference>
<dbReference type="Pfam" id="PF00665">
    <property type="entry name" value="rve"/>
    <property type="match status" value="1"/>
</dbReference>
<name>A0A498LM20_LABRO</name>
<dbReference type="EC" id="3.1.26.4" evidence="2"/>
<dbReference type="InterPro" id="IPR001584">
    <property type="entry name" value="Integrase_cat-core"/>
</dbReference>
<dbReference type="Gene3D" id="3.10.20.370">
    <property type="match status" value="1"/>
</dbReference>
<dbReference type="STRING" id="84645.A0A498LM20"/>
<dbReference type="InterPro" id="IPR000477">
    <property type="entry name" value="RT_dom"/>
</dbReference>
<feature type="compositionally biased region" description="Polar residues" evidence="4">
    <location>
        <begin position="722"/>
        <end position="732"/>
    </location>
</feature>
<dbReference type="InterPro" id="IPR041588">
    <property type="entry name" value="Integrase_H2C2"/>
</dbReference>
<feature type="domain" description="Reverse transcriptase" evidence="5">
    <location>
        <begin position="1"/>
        <end position="65"/>
    </location>
</feature>
<dbReference type="SUPFAM" id="SSF56672">
    <property type="entry name" value="DNA/RNA polymerases"/>
    <property type="match status" value="1"/>
</dbReference>
<dbReference type="Pfam" id="PF17921">
    <property type="entry name" value="Integrase_H2C2"/>
    <property type="match status" value="1"/>
</dbReference>
<dbReference type="Proteomes" id="UP000290572">
    <property type="component" value="Unassembled WGS sequence"/>
</dbReference>
<dbReference type="FunFam" id="3.30.420.10:FF:000063">
    <property type="entry name" value="Retrovirus-related Pol polyprotein from transposon 297-like Protein"/>
    <property type="match status" value="1"/>
</dbReference>
<evidence type="ECO:0000256" key="3">
    <source>
        <dbReference type="ARBA" id="ARBA00039658"/>
    </source>
</evidence>
<dbReference type="CDD" id="cd09274">
    <property type="entry name" value="RNase_HI_RT_Ty3"/>
    <property type="match status" value="1"/>
</dbReference>
<dbReference type="Pfam" id="PF17919">
    <property type="entry name" value="RT_RNaseH_2"/>
    <property type="match status" value="1"/>
</dbReference>
<dbReference type="GO" id="GO:0015074">
    <property type="term" value="P:DNA integration"/>
    <property type="evidence" value="ECO:0007669"/>
    <property type="project" value="InterPro"/>
</dbReference>
<dbReference type="SUPFAM" id="SSF53098">
    <property type="entry name" value="Ribonuclease H-like"/>
    <property type="match status" value="1"/>
</dbReference>
<dbReference type="PANTHER" id="PTHR37984:SF15">
    <property type="entry name" value="INTEGRASE CATALYTIC DOMAIN-CONTAINING PROTEIN"/>
    <property type="match status" value="1"/>
</dbReference>
<dbReference type="InterPro" id="IPR012337">
    <property type="entry name" value="RNaseH-like_sf"/>
</dbReference>
<dbReference type="GO" id="GO:0004523">
    <property type="term" value="F:RNA-DNA hybrid ribonuclease activity"/>
    <property type="evidence" value="ECO:0007669"/>
    <property type="project" value="UniProtKB-EC"/>
</dbReference>
<dbReference type="FunFam" id="3.30.70.270:FF:000026">
    <property type="entry name" value="Transposon Ty3-G Gag-Pol polyprotein"/>
    <property type="match status" value="1"/>
</dbReference>
<evidence type="ECO:0000313" key="8">
    <source>
        <dbReference type="EMBL" id="RXN36211.1"/>
    </source>
</evidence>
<evidence type="ECO:0000313" key="9">
    <source>
        <dbReference type="Proteomes" id="UP000290572"/>
    </source>
</evidence>
<feature type="domain" description="Integrase catalytic" evidence="6">
    <location>
        <begin position="437"/>
        <end position="594"/>
    </location>
</feature>
<evidence type="ECO:0000313" key="7">
    <source>
        <dbReference type="EMBL" id="RXN06455.1"/>
    </source>
</evidence>
<dbReference type="AlphaFoldDB" id="A0A498LM20"/>
<organism evidence="7 9">
    <name type="scientific">Labeo rohita</name>
    <name type="common">Indian major carp</name>
    <name type="synonym">Cyprinus rohita</name>
    <dbReference type="NCBI Taxonomy" id="84645"/>
    <lineage>
        <taxon>Eukaryota</taxon>
        <taxon>Metazoa</taxon>
        <taxon>Chordata</taxon>
        <taxon>Craniata</taxon>
        <taxon>Vertebrata</taxon>
        <taxon>Euteleostomi</taxon>
        <taxon>Actinopterygii</taxon>
        <taxon>Neopterygii</taxon>
        <taxon>Teleostei</taxon>
        <taxon>Ostariophysi</taxon>
        <taxon>Cypriniformes</taxon>
        <taxon>Cyprinidae</taxon>
        <taxon>Labeoninae</taxon>
        <taxon>Labeonini</taxon>
        <taxon>Labeo</taxon>
    </lineage>
</organism>
<dbReference type="InterPro" id="IPR036397">
    <property type="entry name" value="RNaseH_sf"/>
</dbReference>
<dbReference type="Gene3D" id="1.10.340.70">
    <property type="match status" value="1"/>
</dbReference>
<dbReference type="EMBL" id="QBIY01013369">
    <property type="protein sequence ID" value="RXN06455.1"/>
    <property type="molecule type" value="Genomic_DNA"/>
</dbReference>
<comment type="similarity">
    <text evidence="1">Belongs to the beta type-B retroviral polymerase family. HERV class-II K(HML-2) pol subfamily.</text>
</comment>
<evidence type="ECO:0000259" key="6">
    <source>
        <dbReference type="PROSITE" id="PS50994"/>
    </source>
</evidence>
<dbReference type="GO" id="GO:0003676">
    <property type="term" value="F:nucleic acid binding"/>
    <property type="evidence" value="ECO:0007669"/>
    <property type="project" value="InterPro"/>
</dbReference>
<dbReference type="InterPro" id="IPR050951">
    <property type="entry name" value="Retrovirus_Pol_polyprotein"/>
</dbReference>
<dbReference type="PROSITE" id="PS50994">
    <property type="entry name" value="INTEGRASE"/>
    <property type="match status" value="1"/>
</dbReference>
<evidence type="ECO:0000256" key="1">
    <source>
        <dbReference type="ARBA" id="ARBA00010879"/>
    </source>
</evidence>
<dbReference type="Pfam" id="PF00078">
    <property type="entry name" value="RVT_1"/>
    <property type="match status" value="1"/>
</dbReference>
<dbReference type="PANTHER" id="PTHR37984">
    <property type="entry name" value="PROTEIN CBG26694"/>
    <property type="match status" value="1"/>
</dbReference>
<dbReference type="FunFam" id="3.10.20.370:FF:000001">
    <property type="entry name" value="Retrovirus-related Pol polyprotein from transposon 17.6-like protein"/>
    <property type="match status" value="1"/>
</dbReference>
<feature type="compositionally biased region" description="Polar residues" evidence="4">
    <location>
        <begin position="745"/>
        <end position="757"/>
    </location>
</feature>
<dbReference type="Gene3D" id="3.30.70.270">
    <property type="match status" value="2"/>
</dbReference>
<dbReference type="InterPro" id="IPR043502">
    <property type="entry name" value="DNA/RNA_pol_sf"/>
</dbReference>
<sequence>MTTVLAGIPGVVIYLDDIVVHGPTADIHNERLNKVFDALAKHNLTLNAEKCLFAVPVIEFVGFKLSEQGISPLQSNVEAIQSIPEPTSPAQVASFLGMTGYYLKFLPRYSNTTAPLRQLLWKDEPWVWTQECKEAVHNLKAQLTSPPILLHFSTSCKTMVTCDASAMAIGAVISQEQNGVERPIAFASRALSPTEQRYSVGEREALACVWSCERWHLYLYGRPFTLRTDHHALVALLTTSGTGHRPLRLHRWYDRLCQYNYKLQFTPGRENVVADLLSRSVLVQGTTDDVNHPETDIIQLLHTPLQSIVSLQELKTASEQDPILSQLGTYIREGWPAQVSGELSAFARVKDELSCWNDTCVARGLCTVIPEPLCARVLKMAHEGHLGIVKLKQRCRERVWWPGINSEIELLVKDCPACLVSGKMGNPRPPPLQPLTWPTHPWQHLQLDICGEIHGVPHNQRYLVVAYDLHSKWPELTTTGSVTSQIVVDFLDSLFARWGLPQTITTDNGPQFVSADFSSYLRSKGIQQIHTTLYHPQANGGVERFHQSLKNGLRAHLAQGCTFNQAIRLTLLHYRASQYSTTGVSPASLMLGRELNLPLDRFRPITPQRLPRGVKTRIARQQRRMKQRFDRLRHAKEPNIAVHDWVRVRRPHRHKKLASFWSKPLVLTRRMGRASYLLEDGTRWHASRLKKVAVPASARPQSSEDLPYTFPSPEQGIATPQADRQNAQSLPQTPVLPAPPIISQAPRSSCPSAQGQDSLSPRPVRNRSRPSYLKDFVATFHV</sequence>
<dbReference type="InterPro" id="IPR043128">
    <property type="entry name" value="Rev_trsase/Diguanyl_cyclase"/>
</dbReference>
<evidence type="ECO:0000256" key="4">
    <source>
        <dbReference type="SAM" id="MobiDB-lite"/>
    </source>
</evidence>
<evidence type="ECO:0000256" key="2">
    <source>
        <dbReference type="ARBA" id="ARBA00012180"/>
    </source>
</evidence>
<proteinExistence type="inferred from homology"/>
<dbReference type="InterPro" id="IPR041577">
    <property type="entry name" value="RT_RNaseH_2"/>
</dbReference>
<dbReference type="PROSITE" id="PS50878">
    <property type="entry name" value="RT_POL"/>
    <property type="match status" value="1"/>
</dbReference>
<feature type="region of interest" description="Disordered" evidence="4">
    <location>
        <begin position="693"/>
        <end position="771"/>
    </location>
</feature>
<protein>
    <recommendedName>
        <fullName evidence="3">Gypsy retrotransposon integrase-like protein 1</fullName>
        <ecNumber evidence="2">3.1.26.4</ecNumber>
    </recommendedName>
</protein>
<comment type="caution">
    <text evidence="7">The sequence shown here is derived from an EMBL/GenBank/DDBJ whole genome shotgun (WGS) entry which is preliminary data.</text>
</comment>
<dbReference type="FunFam" id="1.10.340.70:FF:000003">
    <property type="entry name" value="Protein CBG25708"/>
    <property type="match status" value="1"/>
</dbReference>